<reference evidence="3" key="1">
    <citation type="submission" date="2020-05" db="EMBL/GenBank/DDBJ databases">
        <authorList>
            <person name="Chiriac C."/>
            <person name="Salcher M."/>
            <person name="Ghai R."/>
            <person name="Kavagutti S V."/>
        </authorList>
    </citation>
    <scope>NUCLEOTIDE SEQUENCE</scope>
</reference>
<proteinExistence type="predicted"/>
<name>A0A6J5SIV7_9CAUD</name>
<accession>A0A6J5SIV7</accession>
<evidence type="ECO:0000313" key="2">
    <source>
        <dbReference type="EMBL" id="CAB4184181.1"/>
    </source>
</evidence>
<protein>
    <submittedName>
        <fullName evidence="3">Uncharacterized protein</fullName>
    </submittedName>
</protein>
<gene>
    <name evidence="2" type="ORF">UFOVP1102_42</name>
    <name evidence="3" type="ORF">UFOVP1463_31</name>
</gene>
<keyword evidence="1" id="KW-0472">Membrane</keyword>
<dbReference type="EMBL" id="LR797053">
    <property type="protein sequence ID" value="CAB4184181.1"/>
    <property type="molecule type" value="Genomic_DNA"/>
</dbReference>
<evidence type="ECO:0000256" key="1">
    <source>
        <dbReference type="SAM" id="Phobius"/>
    </source>
</evidence>
<dbReference type="EMBL" id="LR797413">
    <property type="protein sequence ID" value="CAB4214203.1"/>
    <property type="molecule type" value="Genomic_DNA"/>
</dbReference>
<evidence type="ECO:0000313" key="3">
    <source>
        <dbReference type="EMBL" id="CAB4214203.1"/>
    </source>
</evidence>
<keyword evidence="1" id="KW-1133">Transmembrane helix</keyword>
<keyword evidence="1" id="KW-0812">Transmembrane</keyword>
<organism evidence="3">
    <name type="scientific">uncultured Caudovirales phage</name>
    <dbReference type="NCBI Taxonomy" id="2100421"/>
    <lineage>
        <taxon>Viruses</taxon>
        <taxon>Duplodnaviria</taxon>
        <taxon>Heunggongvirae</taxon>
        <taxon>Uroviricota</taxon>
        <taxon>Caudoviricetes</taxon>
        <taxon>Peduoviridae</taxon>
        <taxon>Maltschvirus</taxon>
        <taxon>Maltschvirus maltsch</taxon>
    </lineage>
</organism>
<feature type="transmembrane region" description="Helical" evidence="1">
    <location>
        <begin position="40"/>
        <end position="61"/>
    </location>
</feature>
<sequence length="64" mass="7175">MNAKNSWDYEYLNQNKNKSFPVGFEHGYADTMVGIVRTGLAIVGLFALVFAIGFLSGYFWGANY</sequence>